<feature type="domain" description="Phosphatidic acid phosphatase type 2/haloperoxidase" evidence="2">
    <location>
        <begin position="139"/>
        <end position="252"/>
    </location>
</feature>
<evidence type="ECO:0000259" key="2">
    <source>
        <dbReference type="SMART" id="SM00014"/>
    </source>
</evidence>
<dbReference type="RefSeq" id="WP_345376138.1">
    <property type="nucleotide sequence ID" value="NZ_BAABLM010000005.1"/>
</dbReference>
<dbReference type="Pfam" id="PF01569">
    <property type="entry name" value="PAP2"/>
    <property type="match status" value="1"/>
</dbReference>
<dbReference type="EMBL" id="BAABLM010000005">
    <property type="protein sequence ID" value="GAA4678380.1"/>
    <property type="molecule type" value="Genomic_DNA"/>
</dbReference>
<dbReference type="SMART" id="SM00014">
    <property type="entry name" value="acidPPc"/>
    <property type="match status" value="1"/>
</dbReference>
<proteinExistence type="predicted"/>
<dbReference type="InterPro" id="IPR036938">
    <property type="entry name" value="PAP2/HPO_sf"/>
</dbReference>
<keyword evidence="1" id="KW-0812">Transmembrane</keyword>
<dbReference type="PANTHER" id="PTHR14969">
    <property type="entry name" value="SPHINGOSINE-1-PHOSPHATE PHOSPHOHYDROLASE"/>
    <property type="match status" value="1"/>
</dbReference>
<evidence type="ECO:0000256" key="1">
    <source>
        <dbReference type="SAM" id="Phobius"/>
    </source>
</evidence>
<protein>
    <recommendedName>
        <fullName evidence="2">Phosphatidic acid phosphatase type 2/haloperoxidase domain-containing protein</fullName>
    </recommendedName>
</protein>
<dbReference type="CDD" id="cd03392">
    <property type="entry name" value="PAP2_like_2"/>
    <property type="match status" value="1"/>
</dbReference>
<name>A0ABP8W1X6_9MICO</name>
<feature type="transmembrane region" description="Helical" evidence="1">
    <location>
        <begin position="140"/>
        <end position="159"/>
    </location>
</feature>
<evidence type="ECO:0000313" key="4">
    <source>
        <dbReference type="Proteomes" id="UP001501295"/>
    </source>
</evidence>
<organism evidence="3 4">
    <name type="scientific">Frondihabitans cladoniiphilus</name>
    <dbReference type="NCBI Taxonomy" id="715785"/>
    <lineage>
        <taxon>Bacteria</taxon>
        <taxon>Bacillati</taxon>
        <taxon>Actinomycetota</taxon>
        <taxon>Actinomycetes</taxon>
        <taxon>Micrococcales</taxon>
        <taxon>Microbacteriaceae</taxon>
        <taxon>Frondihabitans</taxon>
    </lineage>
</organism>
<accession>A0ABP8W1X6</accession>
<dbReference type="InterPro" id="IPR000326">
    <property type="entry name" value="PAP2/HPO"/>
</dbReference>
<keyword evidence="1" id="KW-0472">Membrane</keyword>
<dbReference type="Proteomes" id="UP001501295">
    <property type="component" value="Unassembled WGS sequence"/>
</dbReference>
<gene>
    <name evidence="3" type="ORF">GCM10025780_24060</name>
</gene>
<feature type="transmembrane region" description="Helical" evidence="1">
    <location>
        <begin position="49"/>
        <end position="69"/>
    </location>
</feature>
<feature type="transmembrane region" description="Helical" evidence="1">
    <location>
        <begin position="179"/>
        <end position="199"/>
    </location>
</feature>
<evidence type="ECO:0000313" key="3">
    <source>
        <dbReference type="EMBL" id="GAA4678380.1"/>
    </source>
</evidence>
<dbReference type="PANTHER" id="PTHR14969:SF13">
    <property type="entry name" value="AT30094P"/>
    <property type="match status" value="1"/>
</dbReference>
<sequence>MTDDETEPTADETQKRFVGHQDVTSWSTPAGRTLAREHRRLTEVLGEHGALLASLAVGGAISVVTAYSASRIFDSVSGSTGIQSLDKPILAAAKRLRSPALDFTAASIARVFGPIGMPALTLGAAAILSRRRHTRAPLTLLVSAGTGSLLMTLSGKGMIRRNRPGRSDAIAPYETSPSFPSGHTLNATTIAGTLAYLLVLGQEKQLPQAAIIAAGAGTATAVGLSRVLLGAHWFTDVLVGWTTGTGWLGLVVTSHRLYLTSKKKSGPQAPREEG</sequence>
<feature type="transmembrane region" description="Helical" evidence="1">
    <location>
        <begin position="108"/>
        <end position="128"/>
    </location>
</feature>
<feature type="transmembrane region" description="Helical" evidence="1">
    <location>
        <begin position="211"/>
        <end position="233"/>
    </location>
</feature>
<feature type="transmembrane region" description="Helical" evidence="1">
    <location>
        <begin position="239"/>
        <end position="259"/>
    </location>
</feature>
<keyword evidence="1" id="KW-1133">Transmembrane helix</keyword>
<comment type="caution">
    <text evidence="3">The sequence shown here is derived from an EMBL/GenBank/DDBJ whole genome shotgun (WGS) entry which is preliminary data.</text>
</comment>
<dbReference type="SUPFAM" id="SSF48317">
    <property type="entry name" value="Acid phosphatase/Vanadium-dependent haloperoxidase"/>
    <property type="match status" value="1"/>
</dbReference>
<dbReference type="Gene3D" id="1.20.144.10">
    <property type="entry name" value="Phosphatidic acid phosphatase type 2/haloperoxidase"/>
    <property type="match status" value="1"/>
</dbReference>
<keyword evidence="4" id="KW-1185">Reference proteome</keyword>
<reference evidence="4" key="1">
    <citation type="journal article" date="2019" name="Int. J. Syst. Evol. Microbiol.">
        <title>The Global Catalogue of Microorganisms (GCM) 10K type strain sequencing project: providing services to taxonomists for standard genome sequencing and annotation.</title>
        <authorList>
            <consortium name="The Broad Institute Genomics Platform"/>
            <consortium name="The Broad Institute Genome Sequencing Center for Infectious Disease"/>
            <person name="Wu L."/>
            <person name="Ma J."/>
        </authorList>
    </citation>
    <scope>NUCLEOTIDE SEQUENCE [LARGE SCALE GENOMIC DNA]</scope>
    <source>
        <strain evidence="4">JCM 18956</strain>
    </source>
</reference>